<dbReference type="InterPro" id="IPR051125">
    <property type="entry name" value="ABC-4/HrtB_transporter"/>
</dbReference>
<evidence type="ECO:0000259" key="9">
    <source>
        <dbReference type="Pfam" id="PF02687"/>
    </source>
</evidence>
<accession>A0A7K1LJ57</accession>
<dbReference type="PANTHER" id="PTHR43738">
    <property type="entry name" value="ABC TRANSPORTER, MEMBRANE PROTEIN"/>
    <property type="match status" value="1"/>
</dbReference>
<dbReference type="PANTHER" id="PTHR43738:SF1">
    <property type="entry name" value="HEMIN TRANSPORT SYSTEM PERMEASE PROTEIN HRTB-RELATED"/>
    <property type="match status" value="1"/>
</dbReference>
<keyword evidence="12" id="KW-1185">Reference proteome</keyword>
<evidence type="ECO:0000313" key="11">
    <source>
        <dbReference type="EMBL" id="MUN55221.1"/>
    </source>
</evidence>
<keyword evidence="2" id="KW-0813">Transport</keyword>
<protein>
    <submittedName>
        <fullName evidence="11">FtsX-like permease family protein</fullName>
    </submittedName>
</protein>
<evidence type="ECO:0000256" key="8">
    <source>
        <dbReference type="SAM" id="Phobius"/>
    </source>
</evidence>
<name>A0A7K1LJ57_9MICC</name>
<evidence type="ECO:0000259" key="10">
    <source>
        <dbReference type="Pfam" id="PF12704"/>
    </source>
</evidence>
<feature type="transmembrane region" description="Helical" evidence="8">
    <location>
        <begin position="314"/>
        <end position="337"/>
    </location>
</feature>
<dbReference type="EMBL" id="WOGT01000004">
    <property type="protein sequence ID" value="MUN55221.1"/>
    <property type="molecule type" value="Genomic_DNA"/>
</dbReference>
<evidence type="ECO:0000256" key="7">
    <source>
        <dbReference type="ARBA" id="ARBA00038076"/>
    </source>
</evidence>
<keyword evidence="6 8" id="KW-0472">Membrane</keyword>
<dbReference type="GO" id="GO:0005886">
    <property type="term" value="C:plasma membrane"/>
    <property type="evidence" value="ECO:0007669"/>
    <property type="project" value="UniProtKB-SubCell"/>
</dbReference>
<dbReference type="RefSeq" id="WP_129316012.1">
    <property type="nucleotide sequence ID" value="NZ_NOIQ01000016.1"/>
</dbReference>
<feature type="transmembrane region" description="Helical" evidence="8">
    <location>
        <begin position="349"/>
        <end position="368"/>
    </location>
</feature>
<gene>
    <name evidence="11" type="ORF">GMA10_08360</name>
</gene>
<evidence type="ECO:0000256" key="2">
    <source>
        <dbReference type="ARBA" id="ARBA00022448"/>
    </source>
</evidence>
<proteinExistence type="inferred from homology"/>
<evidence type="ECO:0000256" key="1">
    <source>
        <dbReference type="ARBA" id="ARBA00004651"/>
    </source>
</evidence>
<evidence type="ECO:0000313" key="12">
    <source>
        <dbReference type="Proteomes" id="UP000462152"/>
    </source>
</evidence>
<evidence type="ECO:0000256" key="6">
    <source>
        <dbReference type="ARBA" id="ARBA00023136"/>
    </source>
</evidence>
<feature type="transmembrane region" description="Helical" evidence="8">
    <location>
        <begin position="15"/>
        <end position="40"/>
    </location>
</feature>
<dbReference type="OrthoDB" id="5242186at2"/>
<evidence type="ECO:0000256" key="5">
    <source>
        <dbReference type="ARBA" id="ARBA00022989"/>
    </source>
</evidence>
<dbReference type="AlphaFoldDB" id="A0A7K1LJ57"/>
<feature type="domain" description="MacB-like periplasmic core" evidence="10">
    <location>
        <begin position="27"/>
        <end position="206"/>
    </location>
</feature>
<comment type="subcellular location">
    <subcellularLocation>
        <location evidence="1">Cell membrane</location>
        <topology evidence="1">Multi-pass membrane protein</topology>
    </subcellularLocation>
</comment>
<feature type="domain" description="ABC3 transporter permease C-terminal" evidence="9">
    <location>
        <begin position="268"/>
        <end position="376"/>
    </location>
</feature>
<keyword evidence="4 8" id="KW-0812">Transmembrane</keyword>
<dbReference type="InterPro" id="IPR025857">
    <property type="entry name" value="MacB_PCD"/>
</dbReference>
<dbReference type="Pfam" id="PF02687">
    <property type="entry name" value="FtsX"/>
    <property type="match status" value="1"/>
</dbReference>
<evidence type="ECO:0000256" key="3">
    <source>
        <dbReference type="ARBA" id="ARBA00022475"/>
    </source>
</evidence>
<dbReference type="Proteomes" id="UP000462152">
    <property type="component" value="Unassembled WGS sequence"/>
</dbReference>
<evidence type="ECO:0000256" key="4">
    <source>
        <dbReference type="ARBA" id="ARBA00022692"/>
    </source>
</evidence>
<organism evidence="11 12">
    <name type="scientific">Rothia koreensis</name>
    <dbReference type="NCBI Taxonomy" id="592378"/>
    <lineage>
        <taxon>Bacteria</taxon>
        <taxon>Bacillati</taxon>
        <taxon>Actinomycetota</taxon>
        <taxon>Actinomycetes</taxon>
        <taxon>Micrococcales</taxon>
        <taxon>Micrococcaceae</taxon>
        <taxon>Rothia</taxon>
    </lineage>
</organism>
<reference evidence="11 12" key="1">
    <citation type="submission" date="2019-12" db="EMBL/GenBank/DDBJ databases">
        <authorList>
            <person name="Li J."/>
            <person name="Shi Y."/>
            <person name="Xu G."/>
            <person name="Xiao D."/>
            <person name="Ran X."/>
        </authorList>
    </citation>
    <scope>NUCLEOTIDE SEQUENCE [LARGE SCALE GENOMIC DNA]</scope>
    <source>
        <strain evidence="11 12">JCM 15915</strain>
    </source>
</reference>
<keyword evidence="3" id="KW-1003">Cell membrane</keyword>
<feature type="transmembrane region" description="Helical" evidence="8">
    <location>
        <begin position="268"/>
        <end position="287"/>
    </location>
</feature>
<comment type="similarity">
    <text evidence="7">Belongs to the ABC-4 integral membrane protein family.</text>
</comment>
<dbReference type="Pfam" id="PF12704">
    <property type="entry name" value="MacB_PCD"/>
    <property type="match status" value="1"/>
</dbReference>
<keyword evidence="5 8" id="KW-1133">Transmembrane helix</keyword>
<dbReference type="InterPro" id="IPR003838">
    <property type="entry name" value="ABC3_permease_C"/>
</dbReference>
<sequence length="383" mass="38633">MFVGIRDVFYARGRFALIGSVVGLITLLLVMLTGLTGGLASQNTSALTSINPDRFAFGAPAAGGSGNSGSSGDAGKDAKVDFSASQITESQADRWKHTDGVDSAVPVGFTQTQLSADSTAGVAVVGVPDESGLVGHAAGKAIDGSADPGQGDVVVSQSIADDQGAGVGDEVSISGQKFTVSGVVPDEYYSHSPVAWVDTAAWQSIAHVPSTGDDAVVGTAMALNGDLDKNAWNDAAQTSGTVVSKVKDSFSGLPAYSSEHSSLLTMQAFLYGISALVTVSFLTVWTIQRTRDIAILRALGAGGRYLIKDAVGQAGIVLAVGAALGLGLGAGLGWLAQNGVPFQLSAGTTLLPAAGIWVLGMLGSLVAVRKVAKIDPLIALGGN</sequence>
<comment type="caution">
    <text evidence="11">The sequence shown here is derived from an EMBL/GenBank/DDBJ whole genome shotgun (WGS) entry which is preliminary data.</text>
</comment>